<feature type="non-terminal residue" evidence="4">
    <location>
        <position position="91"/>
    </location>
</feature>
<keyword evidence="1" id="KW-1133">Transmembrane helix</keyword>
<evidence type="ECO:0000313" key="3">
    <source>
        <dbReference type="EMBL" id="CAI0542052.1"/>
    </source>
</evidence>
<evidence type="ECO:0000313" key="5">
    <source>
        <dbReference type="Proteomes" id="UP001154282"/>
    </source>
</evidence>
<keyword evidence="1" id="KW-0812">Transmembrane</keyword>
<evidence type="ECO:0000313" key="2">
    <source>
        <dbReference type="EMBL" id="CAI0392455.1"/>
    </source>
</evidence>
<dbReference type="EMBL" id="CAMGYJ010000011">
    <property type="protein sequence ID" value="CAI0558305.1"/>
    <property type="molecule type" value="Genomic_DNA"/>
</dbReference>
<evidence type="ECO:0000313" key="4">
    <source>
        <dbReference type="EMBL" id="CAI0558305.1"/>
    </source>
</evidence>
<dbReference type="AlphaFoldDB" id="A0AAV0RLN2"/>
<name>A0AAV0RLN2_9ROSI</name>
<comment type="caution">
    <text evidence="4">The sequence shown here is derived from an EMBL/GenBank/DDBJ whole genome shotgun (WGS) entry which is preliminary data.</text>
</comment>
<sequence length="91" mass="11039">MIRYLAGRLLISGRCSYITIIIIIILAMYIGYILNYFYHIEWYMYKWTGTCTSPVIHVPVDWYMYQWSDRCTTILVRVYNFFQTTQILNND</sequence>
<feature type="transmembrane region" description="Helical" evidence="1">
    <location>
        <begin position="17"/>
        <end position="38"/>
    </location>
</feature>
<accession>A0AAV0RLN2</accession>
<organism evidence="4 5">
    <name type="scientific">Linum tenue</name>
    <dbReference type="NCBI Taxonomy" id="586396"/>
    <lineage>
        <taxon>Eukaryota</taxon>
        <taxon>Viridiplantae</taxon>
        <taxon>Streptophyta</taxon>
        <taxon>Embryophyta</taxon>
        <taxon>Tracheophyta</taxon>
        <taxon>Spermatophyta</taxon>
        <taxon>Magnoliopsida</taxon>
        <taxon>eudicotyledons</taxon>
        <taxon>Gunneridae</taxon>
        <taxon>Pentapetalae</taxon>
        <taxon>rosids</taxon>
        <taxon>fabids</taxon>
        <taxon>Malpighiales</taxon>
        <taxon>Linaceae</taxon>
        <taxon>Linum</taxon>
    </lineage>
</organism>
<evidence type="ECO:0000256" key="1">
    <source>
        <dbReference type="SAM" id="Phobius"/>
    </source>
</evidence>
<keyword evidence="5" id="KW-1185">Reference proteome</keyword>
<keyword evidence="1" id="KW-0472">Membrane</keyword>
<proteinExistence type="predicted"/>
<dbReference type="EMBL" id="CAMGYJ010000003">
    <property type="protein sequence ID" value="CAI0392455.1"/>
    <property type="molecule type" value="Genomic_DNA"/>
</dbReference>
<gene>
    <name evidence="3" type="ORF">LITE_LOCUS42345</name>
    <name evidence="4" type="ORF">LITE_LOCUS48725</name>
    <name evidence="2" type="ORF">LITE_LOCUS7551</name>
</gene>
<dbReference type="EMBL" id="CAMGYJ010000009">
    <property type="protein sequence ID" value="CAI0542052.1"/>
    <property type="molecule type" value="Genomic_DNA"/>
</dbReference>
<protein>
    <submittedName>
        <fullName evidence="4">Uncharacterized protein</fullName>
    </submittedName>
</protein>
<dbReference type="Proteomes" id="UP001154282">
    <property type="component" value="Unassembled WGS sequence"/>
</dbReference>
<reference evidence="4" key="1">
    <citation type="submission" date="2022-08" db="EMBL/GenBank/DDBJ databases">
        <authorList>
            <person name="Gutierrez-Valencia J."/>
        </authorList>
    </citation>
    <scope>NUCLEOTIDE SEQUENCE</scope>
</reference>